<proteinExistence type="predicted"/>
<accession>W7BL81</accession>
<evidence type="ECO:0000313" key="1">
    <source>
        <dbReference type="EMBL" id="EUJ25645.1"/>
    </source>
</evidence>
<sequence length="62" mass="7475">MSLEELYTSESIQRDFESEKLLQILLDDQVYPIHKKRLILQKNRKKSHLLPIVYTILLMFTL</sequence>
<dbReference type="Proteomes" id="UP000019254">
    <property type="component" value="Unassembled WGS sequence"/>
</dbReference>
<dbReference type="AlphaFoldDB" id="W7BL81"/>
<name>W7BL81_9LIST</name>
<keyword evidence="2" id="KW-1185">Reference proteome</keyword>
<gene>
    <name evidence="1" type="ORF">PCORN_16550</name>
</gene>
<reference evidence="1 2" key="1">
    <citation type="journal article" date="2014" name="Int. J. Syst. Evol. Microbiol.">
        <title>Listeria floridensis sp. nov., Listeria aquatica sp. nov., Listeria cornellensis sp. nov., Listeria riparia sp. nov. and Listeria grandensis sp. nov., from agricultural and natural environments.</title>
        <authorList>
            <person name="den Bakker H.C."/>
            <person name="Warchocki S."/>
            <person name="Wright E.M."/>
            <person name="Allred A.F."/>
            <person name="Ahlstrom C."/>
            <person name="Manuel C.S."/>
            <person name="Stasiewicz M.J."/>
            <person name="Burrell A."/>
            <person name="Roof S."/>
            <person name="Strawn L."/>
            <person name="Fortes E.D."/>
            <person name="Nightingale K.K."/>
            <person name="Kephart D."/>
            <person name="Wiedmann M."/>
        </authorList>
    </citation>
    <scope>NUCLEOTIDE SEQUENCE [LARGE SCALE GENOMIC DNA]</scope>
    <source>
        <strain evidence="2">FSL F6-969</strain>
    </source>
</reference>
<dbReference type="EMBL" id="AODE01000038">
    <property type="protein sequence ID" value="EUJ25645.1"/>
    <property type="molecule type" value="Genomic_DNA"/>
</dbReference>
<comment type="caution">
    <text evidence="1">The sequence shown here is derived from an EMBL/GenBank/DDBJ whole genome shotgun (WGS) entry which is preliminary data.</text>
</comment>
<organism evidence="1 2">
    <name type="scientific">Listeria cornellensis FSL F6-0969</name>
    <dbReference type="NCBI Taxonomy" id="1265820"/>
    <lineage>
        <taxon>Bacteria</taxon>
        <taxon>Bacillati</taxon>
        <taxon>Bacillota</taxon>
        <taxon>Bacilli</taxon>
        <taxon>Bacillales</taxon>
        <taxon>Listeriaceae</taxon>
        <taxon>Listeria</taxon>
    </lineage>
</organism>
<evidence type="ECO:0000313" key="2">
    <source>
        <dbReference type="Proteomes" id="UP000019254"/>
    </source>
</evidence>
<dbReference type="PATRIC" id="fig|1265820.5.peg.3275"/>
<protein>
    <submittedName>
        <fullName evidence="1">Uncharacterized protein</fullName>
    </submittedName>
</protein>
<dbReference type="STRING" id="1265820.PCORN_16550"/>